<dbReference type="Proteomes" id="UP000217696">
    <property type="component" value="Chromosome"/>
</dbReference>
<proteinExistence type="predicted"/>
<dbReference type="SUPFAM" id="SSF52540">
    <property type="entry name" value="P-loop containing nucleoside triphosphate hydrolases"/>
    <property type="match status" value="1"/>
</dbReference>
<gene>
    <name evidence="4" type="ORF">CB4_03974</name>
</gene>
<dbReference type="InterPro" id="IPR027417">
    <property type="entry name" value="P-loop_NTPase"/>
</dbReference>
<name>A0A0U4WNE4_9BACL</name>
<dbReference type="Pfam" id="PF25796">
    <property type="entry name" value="BREX_BrxC_4th"/>
    <property type="match status" value="1"/>
</dbReference>
<dbReference type="InterPro" id="IPR058036">
    <property type="entry name" value="BREX_BrxC_4th"/>
</dbReference>
<keyword evidence="5" id="KW-1185">Reference proteome</keyword>
<dbReference type="KEGG" id="asoc:CB4_03974"/>
<dbReference type="Pfam" id="PF25792">
    <property type="entry name" value="BREX_BrxC_helical"/>
    <property type="match status" value="1"/>
</dbReference>
<feature type="domain" description="Probable ATP-binding protein BrxC winged helix-turn-helix" evidence="1">
    <location>
        <begin position="736"/>
        <end position="858"/>
    </location>
</feature>
<dbReference type="OrthoDB" id="3201900at2"/>
<accession>A0A0U4WNE4</accession>
<dbReference type="InterPro" id="IPR058037">
    <property type="entry name" value="BREX_BrxC_helical"/>
</dbReference>
<evidence type="ECO:0000259" key="1">
    <source>
        <dbReference type="Pfam" id="PF25791"/>
    </source>
</evidence>
<evidence type="ECO:0000259" key="2">
    <source>
        <dbReference type="Pfam" id="PF25792"/>
    </source>
</evidence>
<sequence length="1212" mass="140001">MQIDKVFKKDIHRPINGVIQAGQQDASTIQTELEEYVITEEAGEYLATFYEHYTKSLFQPTGQMGVWISGFFGSGKSHFLKILSYLLANIAPQGKPAVEYFEEKTKNQKLLENLKTCAKYPADALLFNIESKNSTSAKNEKDKIVDVFLRVFNESLGYSSTAWIASIERQLDEEEKYEAFKRAFEMFDKNPWEKSRSRIMLHKKAFVQAMEQIGYDEETAKMFLDASKKMYEMSSDQFAHIVAEHCRKKGSQYRLIFLVDEIGQYIGDDTSLMLNLQTIVEDLGNYCGGQVWVAVTSQEKIDAVTKVKGDDFSKIQGRFATRISLSSANTDEVIKRRLLEKEEQVHSLLASQYMKREQSLKNILSFETNRSTLRNGYKSLDEFIQIYPFVPYQVDLLQKVFEKVRRQGEAGKHLAHGERSLLRAFQDVAIRLSREETGKLATFAQFYDTIWRFLDTSVVNTIKKAIQRADEHDGLEPGDIPVLKTLYLIKGIQEINATEENIATLLLGHVDDIKDDVQKQVVASLNRLKQVLLIEQNADQTYVFLSDEEQEVNREIKSTYVDDMAVLSKVSSMFFGDIFPETSVRTESGYDFSFNRQFNDVAYGSTVHALTLKVYTSDVPVEKAILEANSGVVVMRLPESVSKDRIDFMEAFEYAAQIEQFLLFKQAPNLTPLQHRIFDEKQHQITEFQDKGKRLLIDACRRATFYIQGKPVTFNGDAKSQLQKAFSSLIANTYTKLGYVDKRLPIKNAHKVIVEWAKDGAEYKLDGTKENHQALEEMERYLEEPKARRTSLKGIIEYFSRGVYGWNENDIIGLVALLLHDQKIKLEYNAVPFDENDSKFTDRLFKMAEREKVIIDIKVKIPRNIKDNALTIMREFFKKQFIVGETYEEVADEFRQVINEKMKQPLSNVQEIKRAEKPGYPYPGTMTLMRLLQFVQECIGIRDAERFVHELVEKEDELDDWFEQMEQLEEFYLGDQIKIFNGAVSLLQEKQMDIQGAAHHVDIQQIKSNIEAILREEKPYSRIQQLNRICPQLTDKLNELLETEREKTLPVLQAIVREWDILQTEHGFDAELSGWLMREKESAEEKVRQCEARQSVSEIFMSLGMAQRALNEGKAKVKAILEKREQAKRVIDIDPPTTVKDPEKEGQLYHTKEERVITAEGLYNMLVGQQEEIIIESTEQWDAYIKRLDQKVKALLDNHILVLSKKGKVHHE</sequence>
<dbReference type="InterPro" id="IPR047679">
    <property type="entry name" value="BREX_BrxC"/>
</dbReference>
<dbReference type="NCBIfam" id="NF033441">
    <property type="entry name" value="BREX_BrxC"/>
    <property type="match status" value="1"/>
</dbReference>
<dbReference type="EMBL" id="AP017312">
    <property type="protein sequence ID" value="BAU29737.1"/>
    <property type="molecule type" value="Genomic_DNA"/>
</dbReference>
<evidence type="ECO:0000313" key="5">
    <source>
        <dbReference type="Proteomes" id="UP000217696"/>
    </source>
</evidence>
<protein>
    <submittedName>
        <fullName evidence="4">Uncharacterized protein</fullName>
    </submittedName>
</protein>
<dbReference type="AlphaFoldDB" id="A0A0U4WNE4"/>
<dbReference type="Pfam" id="PF25791">
    <property type="entry name" value="WHD_BREX_BrxC"/>
    <property type="match status" value="1"/>
</dbReference>
<dbReference type="InterPro" id="IPR058038">
    <property type="entry name" value="BREX_BrxC_wHTH"/>
</dbReference>
<evidence type="ECO:0000313" key="4">
    <source>
        <dbReference type="EMBL" id="BAU29737.1"/>
    </source>
</evidence>
<evidence type="ECO:0000259" key="3">
    <source>
        <dbReference type="Pfam" id="PF25796"/>
    </source>
</evidence>
<organism evidence="4 5">
    <name type="scientific">Aneurinibacillus soli</name>
    <dbReference type="NCBI Taxonomy" id="1500254"/>
    <lineage>
        <taxon>Bacteria</taxon>
        <taxon>Bacillati</taxon>
        <taxon>Bacillota</taxon>
        <taxon>Bacilli</taxon>
        <taxon>Bacillales</taxon>
        <taxon>Paenibacillaceae</taxon>
        <taxon>Aneurinibacillus group</taxon>
        <taxon>Aneurinibacillus</taxon>
    </lineage>
</organism>
<dbReference type="RefSeq" id="WP_096467390.1">
    <property type="nucleotide sequence ID" value="NZ_AP017312.1"/>
</dbReference>
<feature type="domain" description="Probable ATP-binding protein BrxC 4th six-stranded beta-sheet" evidence="3">
    <location>
        <begin position="560"/>
        <end position="729"/>
    </location>
</feature>
<reference evidence="4 5" key="1">
    <citation type="submission" date="2015-12" db="EMBL/GenBank/DDBJ databases">
        <title>Genome sequence of Aneurinibacillus soli.</title>
        <authorList>
            <person name="Lee J.S."/>
            <person name="Lee K.C."/>
            <person name="Kim K.K."/>
            <person name="Lee B.W."/>
        </authorList>
    </citation>
    <scope>NUCLEOTIDE SEQUENCE [LARGE SCALE GENOMIC DNA]</scope>
    <source>
        <strain evidence="4 5">CB4</strain>
    </source>
</reference>
<feature type="domain" description="Probable ATP-binding protein BrxC alpha-helical" evidence="2">
    <location>
        <begin position="867"/>
        <end position="991"/>
    </location>
</feature>